<reference evidence="1" key="1">
    <citation type="submission" date="2020-07" db="EMBL/GenBank/DDBJ databases">
        <title>The High-quality genome of the commercially important snow crab, Chionoecetes opilio.</title>
        <authorList>
            <person name="Jeong J.-H."/>
            <person name="Ryu S."/>
        </authorList>
    </citation>
    <scope>NUCLEOTIDE SEQUENCE</scope>
    <source>
        <strain evidence="1">MADBK_172401_WGS</strain>
        <tissue evidence="1">Digestive gland</tissue>
    </source>
</reference>
<sequence length="152" mass="16685">MLPLGIRAGGHSGYGNVPETFECFLLQCPRFHSHRVVLRSQLLALNVTTFDLPTLLAVAGVCPSWQHAVIRLTCAFLKKTDFFRREQARLFHPIGPGVLRAGRKTQGRRSTAFVEFDGAVQAVVPQTSAPKVQYADESAGNRNVEGGLHDCL</sequence>
<organism evidence="1 2">
    <name type="scientific">Chionoecetes opilio</name>
    <name type="common">Atlantic snow crab</name>
    <name type="synonym">Cancer opilio</name>
    <dbReference type="NCBI Taxonomy" id="41210"/>
    <lineage>
        <taxon>Eukaryota</taxon>
        <taxon>Metazoa</taxon>
        <taxon>Ecdysozoa</taxon>
        <taxon>Arthropoda</taxon>
        <taxon>Crustacea</taxon>
        <taxon>Multicrustacea</taxon>
        <taxon>Malacostraca</taxon>
        <taxon>Eumalacostraca</taxon>
        <taxon>Eucarida</taxon>
        <taxon>Decapoda</taxon>
        <taxon>Pleocyemata</taxon>
        <taxon>Brachyura</taxon>
        <taxon>Eubrachyura</taxon>
        <taxon>Majoidea</taxon>
        <taxon>Majidae</taxon>
        <taxon>Chionoecetes</taxon>
    </lineage>
</organism>
<comment type="caution">
    <text evidence="1">The sequence shown here is derived from an EMBL/GenBank/DDBJ whole genome shotgun (WGS) entry which is preliminary data.</text>
</comment>
<dbReference type="Proteomes" id="UP000770661">
    <property type="component" value="Unassembled WGS sequence"/>
</dbReference>
<evidence type="ECO:0000313" key="2">
    <source>
        <dbReference type="Proteomes" id="UP000770661"/>
    </source>
</evidence>
<dbReference type="OrthoDB" id="79514at2759"/>
<protein>
    <submittedName>
        <fullName evidence="1">Uncharacterized protein</fullName>
    </submittedName>
</protein>
<gene>
    <name evidence="1" type="ORF">GWK47_044009</name>
</gene>
<keyword evidence="2" id="KW-1185">Reference proteome</keyword>
<dbReference type="EMBL" id="JACEEZ010009171">
    <property type="protein sequence ID" value="KAG0722700.1"/>
    <property type="molecule type" value="Genomic_DNA"/>
</dbReference>
<name>A0A8J5CZB2_CHIOP</name>
<dbReference type="AlphaFoldDB" id="A0A8J5CZB2"/>
<accession>A0A8J5CZB2</accession>
<evidence type="ECO:0000313" key="1">
    <source>
        <dbReference type="EMBL" id="KAG0722700.1"/>
    </source>
</evidence>
<proteinExistence type="predicted"/>